<dbReference type="PANTHER" id="PTHR22806">
    <property type="entry name" value="NUCLEOPORIN NUP37 P37 -RELATED"/>
    <property type="match status" value="1"/>
</dbReference>
<evidence type="ECO:0000256" key="21">
    <source>
        <dbReference type="ARBA" id="ARBA00076652"/>
    </source>
</evidence>
<evidence type="ECO:0000256" key="10">
    <source>
        <dbReference type="ARBA" id="ARBA00022829"/>
    </source>
</evidence>
<dbReference type="GO" id="GO:0000776">
    <property type="term" value="C:kinetochore"/>
    <property type="evidence" value="ECO:0007669"/>
    <property type="project" value="UniProtKB-KW"/>
</dbReference>
<evidence type="ECO:0000256" key="12">
    <source>
        <dbReference type="ARBA" id="ARBA00022927"/>
    </source>
</evidence>
<evidence type="ECO:0000256" key="16">
    <source>
        <dbReference type="ARBA" id="ARBA00023306"/>
    </source>
</evidence>
<keyword evidence="8" id="KW-0498">Mitosis</keyword>
<evidence type="ECO:0000256" key="22">
    <source>
        <dbReference type="PROSITE-ProRule" id="PRU00221"/>
    </source>
</evidence>
<dbReference type="GO" id="GO:0007059">
    <property type="term" value="P:chromosome segregation"/>
    <property type="evidence" value="ECO:0007669"/>
    <property type="project" value="UniProtKB-KW"/>
</dbReference>
<dbReference type="InParanoid" id="A0A1S3H5P8"/>
<gene>
    <name evidence="24" type="primary">LOC106152313</name>
</gene>
<organism evidence="23 24">
    <name type="scientific">Lingula anatina</name>
    <name type="common">Brachiopod</name>
    <name type="synonym">Lingula unguis</name>
    <dbReference type="NCBI Taxonomy" id="7574"/>
    <lineage>
        <taxon>Eukaryota</taxon>
        <taxon>Metazoa</taxon>
        <taxon>Spiralia</taxon>
        <taxon>Lophotrochozoa</taxon>
        <taxon>Brachiopoda</taxon>
        <taxon>Linguliformea</taxon>
        <taxon>Lingulata</taxon>
        <taxon>Lingulida</taxon>
        <taxon>Linguloidea</taxon>
        <taxon>Lingulidae</taxon>
        <taxon>Lingula</taxon>
    </lineage>
</organism>
<dbReference type="STRING" id="7574.A0A1S3H5P8"/>
<dbReference type="InterPro" id="IPR015943">
    <property type="entry name" value="WD40/YVTN_repeat-like_dom_sf"/>
</dbReference>
<keyword evidence="6" id="KW-0132">Cell division</keyword>
<dbReference type="OMA" id="FWKVQIK"/>
<sequence length="321" mass="35712">MIEDHQGSDYFLEIKDIVQVVEFSPFEWSSNLLAVGTTSRVIVGSCRFQEEDKEVDGLQFEQLRDFHHGPRVTAIAWSPQTALAIIPRILRLVTAGGDRILRLFKSDLKNEDAVQLLEGHTDYVNDVVFEPEKGDQLASVSDDHTCRVWDLSGVQKASFPLGSAGMSIKWHPMDSLKIMVGEKNGTIRFYNLLSQQPLLSLDCTSKPLRSADWCLGDALKVAVMGAGDLLIFDTSRSSLPVEKKPIFSEGGKQALWCKSNPNIVATVGAPQGQIKVLNTKFNQVLLNVTCPVSYGLSWHFRMPILVAGVDRQLKFWVIHST</sequence>
<evidence type="ECO:0000256" key="17">
    <source>
        <dbReference type="ARBA" id="ARBA00023328"/>
    </source>
</evidence>
<keyword evidence="12" id="KW-0653">Protein transport</keyword>
<keyword evidence="9" id="KW-0509">mRNA transport</keyword>
<protein>
    <recommendedName>
        <fullName evidence="20">Nucleoporin Nup37</fullName>
    </recommendedName>
    <alternativeName>
        <fullName evidence="21">Nup107-160 subcomplex subunit Nup37</fullName>
    </alternativeName>
</protein>
<keyword evidence="11" id="KW-0995">Kinetochore</keyword>
<evidence type="ECO:0000256" key="8">
    <source>
        <dbReference type="ARBA" id="ARBA00022776"/>
    </source>
</evidence>
<evidence type="ECO:0000256" key="20">
    <source>
        <dbReference type="ARBA" id="ARBA00068271"/>
    </source>
</evidence>
<evidence type="ECO:0000313" key="24">
    <source>
        <dbReference type="RefSeq" id="XP_013381292.1"/>
    </source>
</evidence>
<keyword evidence="16" id="KW-0131">Cell cycle</keyword>
<dbReference type="AlphaFoldDB" id="A0A1S3H5P8"/>
<evidence type="ECO:0000256" key="3">
    <source>
        <dbReference type="ARBA" id="ARBA00022448"/>
    </source>
</evidence>
<dbReference type="GO" id="GO:0015031">
    <property type="term" value="P:protein transport"/>
    <property type="evidence" value="ECO:0007669"/>
    <property type="project" value="UniProtKB-KW"/>
</dbReference>
<feature type="repeat" description="WD" evidence="22">
    <location>
        <begin position="117"/>
        <end position="152"/>
    </location>
</feature>
<comment type="subcellular location">
    <subcellularLocation>
        <location evidence="2">Chromosome</location>
        <location evidence="2">Centromere</location>
        <location evidence="2">Kinetochore</location>
    </subcellularLocation>
    <subcellularLocation>
        <location evidence="1">Nucleus</location>
        <location evidence="1">Nuclear pore complex</location>
    </subcellularLocation>
</comment>
<keyword evidence="15" id="KW-0539">Nucleus</keyword>
<comment type="function">
    <text evidence="18">Component of the Nup107-160 subcomplex of the nuclear pore complex (NPC). The Nup107-160 subcomplex is required for the assembly of a functional NPC. The Nup107-160 subcomplex is also required for normal kinetochore microtubule attachment, mitotic progression and chromosome segregation.</text>
</comment>
<name>A0A1S3H5P8_LINAN</name>
<evidence type="ECO:0000256" key="14">
    <source>
        <dbReference type="ARBA" id="ARBA00023132"/>
    </source>
</evidence>
<evidence type="ECO:0000256" key="5">
    <source>
        <dbReference type="ARBA" id="ARBA00022574"/>
    </source>
</evidence>
<keyword evidence="17" id="KW-0137">Centromere</keyword>
<keyword evidence="23" id="KW-1185">Reference proteome</keyword>
<dbReference type="SUPFAM" id="SSF50978">
    <property type="entry name" value="WD40 repeat-like"/>
    <property type="match status" value="1"/>
</dbReference>
<evidence type="ECO:0000256" key="9">
    <source>
        <dbReference type="ARBA" id="ARBA00022816"/>
    </source>
</evidence>
<evidence type="ECO:0000256" key="19">
    <source>
        <dbReference type="ARBA" id="ARBA00062724"/>
    </source>
</evidence>
<evidence type="ECO:0000256" key="6">
    <source>
        <dbReference type="ARBA" id="ARBA00022618"/>
    </source>
</evidence>
<dbReference type="Pfam" id="PF00400">
    <property type="entry name" value="WD40"/>
    <property type="match status" value="2"/>
</dbReference>
<dbReference type="RefSeq" id="XP_013381292.1">
    <property type="nucleotide sequence ID" value="XM_013525838.1"/>
</dbReference>
<dbReference type="GO" id="GO:0051301">
    <property type="term" value="P:cell division"/>
    <property type="evidence" value="ECO:0007669"/>
    <property type="project" value="UniProtKB-KW"/>
</dbReference>
<dbReference type="InterPro" id="IPR001680">
    <property type="entry name" value="WD40_rpt"/>
</dbReference>
<dbReference type="Gene3D" id="2.130.10.10">
    <property type="entry name" value="YVTN repeat-like/Quinoprotein amine dehydrogenase"/>
    <property type="match status" value="1"/>
</dbReference>
<dbReference type="OrthoDB" id="340259at2759"/>
<reference evidence="24" key="1">
    <citation type="submission" date="2025-08" db="UniProtKB">
        <authorList>
            <consortium name="RefSeq"/>
        </authorList>
    </citation>
    <scope>IDENTIFICATION</scope>
    <source>
        <tissue evidence="24">Gonads</tissue>
    </source>
</reference>
<keyword evidence="7" id="KW-0677">Repeat</keyword>
<evidence type="ECO:0000313" key="23">
    <source>
        <dbReference type="Proteomes" id="UP000085678"/>
    </source>
</evidence>
<dbReference type="GO" id="GO:0031080">
    <property type="term" value="C:nuclear pore outer ring"/>
    <property type="evidence" value="ECO:0007669"/>
    <property type="project" value="InterPro"/>
</dbReference>
<dbReference type="KEGG" id="lak:106152313"/>
<keyword evidence="4" id="KW-0158">Chromosome</keyword>
<dbReference type="PROSITE" id="PS50082">
    <property type="entry name" value="WD_REPEATS_2"/>
    <property type="match status" value="1"/>
</dbReference>
<accession>A0A1S3H5P8</accession>
<keyword evidence="5 22" id="KW-0853">WD repeat</keyword>
<evidence type="ECO:0000256" key="4">
    <source>
        <dbReference type="ARBA" id="ARBA00022454"/>
    </source>
</evidence>
<keyword evidence="10" id="KW-0159">Chromosome partition</keyword>
<dbReference type="InterPro" id="IPR036322">
    <property type="entry name" value="WD40_repeat_dom_sf"/>
</dbReference>
<dbReference type="PROSITE" id="PS50294">
    <property type="entry name" value="WD_REPEATS_REGION"/>
    <property type="match status" value="1"/>
</dbReference>
<dbReference type="GeneID" id="106152313"/>
<keyword evidence="13" id="KW-0811">Translocation</keyword>
<dbReference type="Proteomes" id="UP000085678">
    <property type="component" value="Unplaced"/>
</dbReference>
<dbReference type="SMART" id="SM00320">
    <property type="entry name" value="WD40"/>
    <property type="match status" value="3"/>
</dbReference>
<keyword evidence="3" id="KW-0813">Transport</keyword>
<comment type="subunit">
    <text evidence="19">Component of the Nup107-160 subcomplex of the nuclear pore complex (NPC). The Nup107-160 subcomplex includes NUP160, NUP133, NUP107, NUP98, NUP85, NUP43, NUP37, SEH1 and SEC13.</text>
</comment>
<evidence type="ECO:0000256" key="15">
    <source>
        <dbReference type="ARBA" id="ARBA00023242"/>
    </source>
</evidence>
<dbReference type="InterPro" id="IPR019775">
    <property type="entry name" value="WD40_repeat_CS"/>
</dbReference>
<evidence type="ECO:0000256" key="2">
    <source>
        <dbReference type="ARBA" id="ARBA00004629"/>
    </source>
</evidence>
<dbReference type="FunCoup" id="A0A1S3H5P8">
    <property type="interactions" value="826"/>
</dbReference>
<evidence type="ECO:0000256" key="7">
    <source>
        <dbReference type="ARBA" id="ARBA00022737"/>
    </source>
</evidence>
<evidence type="ECO:0000256" key="1">
    <source>
        <dbReference type="ARBA" id="ARBA00004567"/>
    </source>
</evidence>
<evidence type="ECO:0000256" key="18">
    <source>
        <dbReference type="ARBA" id="ARBA00053706"/>
    </source>
</evidence>
<dbReference type="PROSITE" id="PS00678">
    <property type="entry name" value="WD_REPEATS_1"/>
    <property type="match status" value="1"/>
</dbReference>
<evidence type="ECO:0000256" key="11">
    <source>
        <dbReference type="ARBA" id="ARBA00022838"/>
    </source>
</evidence>
<dbReference type="FunFam" id="2.130.10.10:FF:000168">
    <property type="entry name" value="Nucleoporin Nup37"/>
    <property type="match status" value="1"/>
</dbReference>
<keyword evidence="14" id="KW-0906">Nuclear pore complex</keyword>
<dbReference type="InterPro" id="IPR037626">
    <property type="entry name" value="NUP37"/>
</dbReference>
<dbReference type="GO" id="GO:0051028">
    <property type="term" value="P:mRNA transport"/>
    <property type="evidence" value="ECO:0007669"/>
    <property type="project" value="UniProtKB-KW"/>
</dbReference>
<proteinExistence type="predicted"/>
<dbReference type="PANTHER" id="PTHR22806:SF0">
    <property type="entry name" value="NUCLEOPORIN NUP37"/>
    <property type="match status" value="1"/>
</dbReference>
<evidence type="ECO:0000256" key="13">
    <source>
        <dbReference type="ARBA" id="ARBA00023010"/>
    </source>
</evidence>